<protein>
    <submittedName>
        <fullName evidence="2">Alpha/beta fold hydrolase</fullName>
    </submittedName>
</protein>
<dbReference type="InterPro" id="IPR029058">
    <property type="entry name" value="AB_hydrolase_fold"/>
</dbReference>
<accession>A0A7Y8GVD4</accession>
<dbReference type="RefSeq" id="WP_177135476.1">
    <property type="nucleotide sequence ID" value="NZ_VYGV01000007.1"/>
</dbReference>
<evidence type="ECO:0000313" key="2">
    <source>
        <dbReference type="EMBL" id="NWF45565.1"/>
    </source>
</evidence>
<sequence>MKQLATDAVQYPSLAMLGVEPFRAAMEFAWHTFTKSDGAKPGDGHPVVIFPGLGADGTSVATLRAHCRSLGYDAFDWGQGLNAGPQGDLDTWLQGLKARLEDRLAGHSQPATLIGWSLGGIYAREIGKLMAPRVRQVITIATPFNAGADHNNVDWLLRLLGGSSPAMDPALSRRLRTPPPLRTTSIYSRSDGVVAWQTCRHDKRSSLVQEIEVDGSHIGMGWNRDVLAAVADRLHQASGAWRRYVRAP</sequence>
<dbReference type="SUPFAM" id="SSF53474">
    <property type="entry name" value="alpha/beta-Hydrolases"/>
    <property type="match status" value="1"/>
</dbReference>
<dbReference type="EMBL" id="VYGV01000007">
    <property type="protein sequence ID" value="NWF45565.1"/>
    <property type="molecule type" value="Genomic_DNA"/>
</dbReference>
<dbReference type="GO" id="GO:0016787">
    <property type="term" value="F:hydrolase activity"/>
    <property type="evidence" value="ECO:0007669"/>
    <property type="project" value="UniProtKB-KW"/>
</dbReference>
<reference evidence="2 3" key="1">
    <citation type="submission" date="2019-09" db="EMBL/GenBank/DDBJ databases">
        <title>Hydrogenophaga aromatica sp. nov., isolated from a para-xylene-degrading enrichment culture.</title>
        <authorList>
            <person name="Tancsics A."/>
            <person name="Banerjee S."/>
        </authorList>
    </citation>
    <scope>NUCLEOTIDE SEQUENCE [LARGE SCALE GENOMIC DNA]</scope>
    <source>
        <strain evidence="2 3">D2P1</strain>
    </source>
</reference>
<evidence type="ECO:0000313" key="3">
    <source>
        <dbReference type="Proteomes" id="UP000545507"/>
    </source>
</evidence>
<dbReference type="Gene3D" id="3.40.50.1820">
    <property type="entry name" value="alpha/beta hydrolase"/>
    <property type="match status" value="1"/>
</dbReference>
<dbReference type="Proteomes" id="UP000545507">
    <property type="component" value="Unassembled WGS sequence"/>
</dbReference>
<feature type="domain" description="AB hydrolase-1" evidence="1">
    <location>
        <begin position="47"/>
        <end position="201"/>
    </location>
</feature>
<comment type="caution">
    <text evidence="2">The sequence shown here is derived from an EMBL/GenBank/DDBJ whole genome shotgun (WGS) entry which is preliminary data.</text>
</comment>
<evidence type="ECO:0000259" key="1">
    <source>
        <dbReference type="Pfam" id="PF12697"/>
    </source>
</evidence>
<keyword evidence="3" id="KW-1185">Reference proteome</keyword>
<dbReference type="InterPro" id="IPR000073">
    <property type="entry name" value="AB_hydrolase_1"/>
</dbReference>
<proteinExistence type="predicted"/>
<name>A0A7Y8GVD4_9BURK</name>
<dbReference type="Pfam" id="PF12697">
    <property type="entry name" value="Abhydrolase_6"/>
    <property type="match status" value="1"/>
</dbReference>
<gene>
    <name evidence="2" type="ORF">F3K02_09945</name>
</gene>
<organism evidence="2 3">
    <name type="scientific">Hydrogenophaga aromaticivorans</name>
    <dbReference type="NCBI Taxonomy" id="2610898"/>
    <lineage>
        <taxon>Bacteria</taxon>
        <taxon>Pseudomonadati</taxon>
        <taxon>Pseudomonadota</taxon>
        <taxon>Betaproteobacteria</taxon>
        <taxon>Burkholderiales</taxon>
        <taxon>Comamonadaceae</taxon>
        <taxon>Hydrogenophaga</taxon>
    </lineage>
</organism>
<dbReference type="AlphaFoldDB" id="A0A7Y8GVD4"/>
<keyword evidence="2" id="KW-0378">Hydrolase</keyword>